<dbReference type="InterPro" id="IPR007219">
    <property type="entry name" value="XnlR_reg_dom"/>
</dbReference>
<dbReference type="GO" id="GO:0005634">
    <property type="term" value="C:nucleus"/>
    <property type="evidence" value="ECO:0007669"/>
    <property type="project" value="UniProtKB-SubCell"/>
</dbReference>
<proteinExistence type="predicted"/>
<accession>A0A168IFN2</accession>
<comment type="caution">
    <text evidence="6">The sequence shown here is derived from an EMBL/GenBank/DDBJ whole genome shotgun (WGS) entry which is preliminary data.</text>
</comment>
<dbReference type="GO" id="GO:0003677">
    <property type="term" value="F:DNA binding"/>
    <property type="evidence" value="ECO:0007669"/>
    <property type="project" value="InterPro"/>
</dbReference>
<keyword evidence="7" id="KW-1185">Reference proteome</keyword>
<evidence type="ECO:0000256" key="4">
    <source>
        <dbReference type="SAM" id="MobiDB-lite"/>
    </source>
</evidence>
<dbReference type="GO" id="GO:0008270">
    <property type="term" value="F:zinc ion binding"/>
    <property type="evidence" value="ECO:0007669"/>
    <property type="project" value="InterPro"/>
</dbReference>
<dbReference type="SUPFAM" id="SSF57701">
    <property type="entry name" value="Zn2/Cys6 DNA-binding domain"/>
    <property type="match status" value="1"/>
</dbReference>
<dbReference type="Pfam" id="PF04082">
    <property type="entry name" value="Fungal_trans"/>
    <property type="match status" value="1"/>
</dbReference>
<reference evidence="6 7" key="1">
    <citation type="journal article" date="2016" name="Genome Biol. Evol.">
        <title>Divergent and convergent evolution of fungal pathogenicity.</title>
        <authorList>
            <person name="Shang Y."/>
            <person name="Xiao G."/>
            <person name="Zheng P."/>
            <person name="Cen K."/>
            <person name="Zhan S."/>
            <person name="Wang C."/>
        </authorList>
    </citation>
    <scope>NUCLEOTIDE SEQUENCE [LARGE SCALE GENOMIC DNA]</scope>
    <source>
        <strain evidence="6 7">RCEF 1005</strain>
    </source>
</reference>
<dbReference type="InterPro" id="IPR001138">
    <property type="entry name" value="Zn2Cys6_DnaBD"/>
</dbReference>
<feature type="region of interest" description="Disordered" evidence="4">
    <location>
        <begin position="539"/>
        <end position="605"/>
    </location>
</feature>
<keyword evidence="3" id="KW-0539">Nucleus</keyword>
<dbReference type="EMBL" id="AZHF01000002">
    <property type="protein sequence ID" value="OAA79213.1"/>
    <property type="molecule type" value="Genomic_DNA"/>
</dbReference>
<dbReference type="GO" id="GO:0000981">
    <property type="term" value="F:DNA-binding transcription factor activity, RNA polymerase II-specific"/>
    <property type="evidence" value="ECO:0007669"/>
    <property type="project" value="InterPro"/>
</dbReference>
<feature type="domain" description="Zn(2)-C6 fungal-type" evidence="5">
    <location>
        <begin position="14"/>
        <end position="45"/>
    </location>
</feature>
<evidence type="ECO:0000259" key="5">
    <source>
        <dbReference type="PROSITE" id="PS50048"/>
    </source>
</evidence>
<dbReference type="SMART" id="SM00066">
    <property type="entry name" value="GAL4"/>
    <property type="match status" value="1"/>
</dbReference>
<dbReference type="Proteomes" id="UP000076881">
    <property type="component" value="Unassembled WGS sequence"/>
</dbReference>
<dbReference type="Pfam" id="PF00172">
    <property type="entry name" value="Zn_clus"/>
    <property type="match status" value="1"/>
</dbReference>
<dbReference type="PANTHER" id="PTHR31001:SF87">
    <property type="entry name" value="COL-21"/>
    <property type="match status" value="1"/>
</dbReference>
<dbReference type="CDD" id="cd00067">
    <property type="entry name" value="GAL4"/>
    <property type="match status" value="1"/>
</dbReference>
<dbReference type="Gene3D" id="4.10.240.10">
    <property type="entry name" value="Zn(2)-C6 fungal-type DNA-binding domain"/>
    <property type="match status" value="1"/>
</dbReference>
<dbReference type="STRING" id="1081108.A0A168IFN2"/>
<keyword evidence="2" id="KW-0479">Metal-binding</keyword>
<dbReference type="GO" id="GO:0006351">
    <property type="term" value="P:DNA-templated transcription"/>
    <property type="evidence" value="ECO:0007669"/>
    <property type="project" value="InterPro"/>
</dbReference>
<dbReference type="SMART" id="SM00906">
    <property type="entry name" value="Fungal_trans"/>
    <property type="match status" value="1"/>
</dbReference>
<feature type="region of interest" description="Disordered" evidence="4">
    <location>
        <begin position="51"/>
        <end position="82"/>
    </location>
</feature>
<evidence type="ECO:0000256" key="2">
    <source>
        <dbReference type="ARBA" id="ARBA00022723"/>
    </source>
</evidence>
<feature type="compositionally biased region" description="Polar residues" evidence="4">
    <location>
        <begin position="589"/>
        <end position="601"/>
    </location>
</feature>
<evidence type="ECO:0000256" key="3">
    <source>
        <dbReference type="ARBA" id="ARBA00023242"/>
    </source>
</evidence>
<dbReference type="PROSITE" id="PS50048">
    <property type="entry name" value="ZN2_CY6_FUNGAL_2"/>
    <property type="match status" value="1"/>
</dbReference>
<dbReference type="AlphaFoldDB" id="A0A168IFN2"/>
<comment type="subcellular location">
    <subcellularLocation>
        <location evidence="1">Nucleus</location>
    </subcellularLocation>
</comment>
<dbReference type="PANTHER" id="PTHR31001">
    <property type="entry name" value="UNCHARACTERIZED TRANSCRIPTIONAL REGULATORY PROTEIN"/>
    <property type="match status" value="1"/>
</dbReference>
<sequence length="688" mass="77568">MENTPSRAPRSRLSCSECQRRKQKCNREWPCNHCVKRKVADKCRFALPASQAPAEASTAPQNRKRQSSPDEAHAEIVPPAPDFQPGSLGYSTAEMLAGLGIEEKACLRFLKDAPDDNQYWTDAASCAALGRALNEFPKRHWVDSLLRIFFNNVNNQFYIIYPAAFFDEYQSWWTRVQEKRPVALQFTALLFTVCACSIQHADESLRAVIQRDLGEHTEPLSEKYHNLARELGSVVPPGYSHLHSCQSMLHSSYWYISQAKYPEAWHALSAAARECQILVREKDKAFHELSSFEREMRRRLWCIIQILDWQISAGLARATIVNWSAVEVVLPALTMEAFSPSPMLHMKIQSQLISQLAATYPNSNNLEPNQIRKYQATVENWARAFPRVYAFDNPDTSKDATNPWIIFNRYYLYTMAYFLLLASIRPVMLKGYTSALSEEERDICSDGIKYCVKNIRVAVLWAEHVDRHGGGYHFMTSSAFDTVVLLCTCIMKDVENTMTKKDEIYEELDNAVSLFARIAHTSSTAQFARDTASQVVAKLQRPNAARNIQKRQKTAADATSPKPKASSPGLAEETGSETSPESMTRDESTPASMSDGWQGSTDGVRGTFSVDEHRANYGTIDESLSPWPMDSYDETAAAEQAATLGDDFAFEFEEQGTDQPVQLDDFAALWDWEALGMGAYLLEKHPGL</sequence>
<protein>
    <submittedName>
        <fullName evidence="6">Fungal transcriptional regulatory protein</fullName>
    </submittedName>
</protein>
<evidence type="ECO:0000313" key="7">
    <source>
        <dbReference type="Proteomes" id="UP000076881"/>
    </source>
</evidence>
<dbReference type="InterPro" id="IPR036864">
    <property type="entry name" value="Zn2-C6_fun-type_DNA-bd_sf"/>
</dbReference>
<gene>
    <name evidence="6" type="ORF">LEL_02699</name>
</gene>
<name>A0A168IFN2_CORDF</name>
<dbReference type="OrthoDB" id="5344325at2759"/>
<evidence type="ECO:0000256" key="1">
    <source>
        <dbReference type="ARBA" id="ARBA00004123"/>
    </source>
</evidence>
<organism evidence="6 7">
    <name type="scientific">Akanthomyces lecanii RCEF 1005</name>
    <dbReference type="NCBI Taxonomy" id="1081108"/>
    <lineage>
        <taxon>Eukaryota</taxon>
        <taxon>Fungi</taxon>
        <taxon>Dikarya</taxon>
        <taxon>Ascomycota</taxon>
        <taxon>Pezizomycotina</taxon>
        <taxon>Sordariomycetes</taxon>
        <taxon>Hypocreomycetidae</taxon>
        <taxon>Hypocreales</taxon>
        <taxon>Cordycipitaceae</taxon>
        <taxon>Akanthomyces</taxon>
        <taxon>Cordyceps confragosa</taxon>
    </lineage>
</organism>
<evidence type="ECO:0000313" key="6">
    <source>
        <dbReference type="EMBL" id="OAA79213.1"/>
    </source>
</evidence>
<dbReference type="InterPro" id="IPR050613">
    <property type="entry name" value="Sec_Metabolite_Reg"/>
</dbReference>
<dbReference type="CDD" id="cd12148">
    <property type="entry name" value="fungal_TF_MHR"/>
    <property type="match status" value="1"/>
</dbReference>